<evidence type="ECO:0000313" key="2">
    <source>
        <dbReference type="EMBL" id="MBY6321283.1"/>
    </source>
</evidence>
<feature type="transmembrane region" description="Helical" evidence="1">
    <location>
        <begin position="21"/>
        <end position="44"/>
    </location>
</feature>
<evidence type="ECO:0000313" key="3">
    <source>
        <dbReference type="Proteomes" id="UP001520140"/>
    </source>
</evidence>
<keyword evidence="3" id="KW-1185">Reference proteome</keyword>
<name>A0ABS7NTD6_9NOCA</name>
<keyword evidence="1" id="KW-1133">Transmembrane helix</keyword>
<evidence type="ECO:0000256" key="1">
    <source>
        <dbReference type="SAM" id="Phobius"/>
    </source>
</evidence>
<protein>
    <submittedName>
        <fullName evidence="2">Uncharacterized protein</fullName>
    </submittedName>
</protein>
<sequence length="73" mass="7721">MTDHRPIGERIAAADRRVRTYLGGPGLAAIAAAVLLFAVVLPLAVRATSVPAVVLILCPVVLVVIGVNRVRRR</sequence>
<organism evidence="2 3">
    <name type="scientific">Rhodococcoides kroppenstedtii</name>
    <dbReference type="NCBI Taxonomy" id="293050"/>
    <lineage>
        <taxon>Bacteria</taxon>
        <taxon>Bacillati</taxon>
        <taxon>Actinomycetota</taxon>
        <taxon>Actinomycetes</taxon>
        <taxon>Mycobacteriales</taxon>
        <taxon>Nocardiaceae</taxon>
        <taxon>Rhodococcoides</taxon>
    </lineage>
</organism>
<dbReference type="RefSeq" id="WP_068103837.1">
    <property type="nucleotide sequence ID" value="NZ_JABUKE010000008.1"/>
</dbReference>
<feature type="transmembrane region" description="Helical" evidence="1">
    <location>
        <begin position="50"/>
        <end position="70"/>
    </location>
</feature>
<reference evidence="2 3" key="1">
    <citation type="submission" date="2020-06" db="EMBL/GenBank/DDBJ databases">
        <title>Taxonomy, biology and ecology of Rhodococcus bacteria occurring in California pistachio and other woody hosts as revealed by genome sequence analyses.</title>
        <authorList>
            <person name="Gai Y."/>
            <person name="Riely B."/>
        </authorList>
    </citation>
    <scope>NUCLEOTIDE SEQUENCE [LARGE SCALE GENOMIC DNA]</scope>
    <source>
        <strain evidence="2 3">BP-284</strain>
    </source>
</reference>
<dbReference type="EMBL" id="JABUKG010000009">
    <property type="protein sequence ID" value="MBY6321283.1"/>
    <property type="molecule type" value="Genomic_DNA"/>
</dbReference>
<keyword evidence="1" id="KW-0472">Membrane</keyword>
<comment type="caution">
    <text evidence="2">The sequence shown here is derived from an EMBL/GenBank/DDBJ whole genome shotgun (WGS) entry which is preliminary data.</text>
</comment>
<accession>A0ABS7NTD6</accession>
<proteinExistence type="predicted"/>
<dbReference type="Proteomes" id="UP001520140">
    <property type="component" value="Unassembled WGS sequence"/>
</dbReference>
<keyword evidence="1" id="KW-0812">Transmembrane</keyword>
<gene>
    <name evidence="2" type="ORF">HQ605_10640</name>
</gene>